<dbReference type="EMBL" id="KB446556">
    <property type="protein sequence ID" value="EME86344.1"/>
    <property type="molecule type" value="Genomic_DNA"/>
</dbReference>
<name>M3A5E4_PSEFD</name>
<dbReference type="HOGENOM" id="CLU_1251148_0_0_1"/>
<dbReference type="InterPro" id="IPR022198">
    <property type="entry name" value="DUF3723"/>
</dbReference>
<accession>M3A5E4</accession>
<sequence>MKHGQVPAVTEQMMWTRAAVRSGGRFLHRPDNDTATIAQGIGQTKAAGPIVEDQGPSHPFASLPLRAQHHLRYAYSNEQKSSDGDILRNHIDATRRDDAISASTWLAMLTERKRPSVKELKKYRSMIIFLWIDTMYKVVARKQMHEKTIKRTLMFLWETEHIGTRRMPNAFAQKLQRLPATPGNLCCKTKEPYPARRPSFLLKKTFVLSGNQPPRTSTELT</sequence>
<proteinExistence type="predicted"/>
<dbReference type="GeneID" id="19338007"/>
<dbReference type="KEGG" id="pfj:MYCFIDRAFT_214212"/>
<keyword evidence="2" id="KW-1185">Reference proteome</keyword>
<dbReference type="RefSeq" id="XP_007923652.1">
    <property type="nucleotide sequence ID" value="XM_007925461.1"/>
</dbReference>
<evidence type="ECO:0000313" key="2">
    <source>
        <dbReference type="Proteomes" id="UP000016932"/>
    </source>
</evidence>
<dbReference type="Proteomes" id="UP000016932">
    <property type="component" value="Unassembled WGS sequence"/>
</dbReference>
<evidence type="ECO:0000313" key="1">
    <source>
        <dbReference type="EMBL" id="EME86344.1"/>
    </source>
</evidence>
<organism evidence="1 2">
    <name type="scientific">Pseudocercospora fijiensis (strain CIRAD86)</name>
    <name type="common">Black leaf streak disease fungus</name>
    <name type="synonym">Mycosphaerella fijiensis</name>
    <dbReference type="NCBI Taxonomy" id="383855"/>
    <lineage>
        <taxon>Eukaryota</taxon>
        <taxon>Fungi</taxon>
        <taxon>Dikarya</taxon>
        <taxon>Ascomycota</taxon>
        <taxon>Pezizomycotina</taxon>
        <taxon>Dothideomycetes</taxon>
        <taxon>Dothideomycetidae</taxon>
        <taxon>Mycosphaerellales</taxon>
        <taxon>Mycosphaerellaceae</taxon>
        <taxon>Pseudocercospora</taxon>
    </lineage>
</organism>
<dbReference type="VEuPathDB" id="FungiDB:MYCFIDRAFT_214212"/>
<dbReference type="Pfam" id="PF12520">
    <property type="entry name" value="DUF3723"/>
    <property type="match status" value="1"/>
</dbReference>
<protein>
    <submittedName>
        <fullName evidence="1">Uncharacterized protein</fullName>
    </submittedName>
</protein>
<dbReference type="AlphaFoldDB" id="M3A5E4"/>
<reference evidence="1 2" key="1">
    <citation type="journal article" date="2012" name="PLoS Pathog.">
        <title>Diverse lifestyles and strategies of plant pathogenesis encoded in the genomes of eighteen Dothideomycetes fungi.</title>
        <authorList>
            <person name="Ohm R.A."/>
            <person name="Feau N."/>
            <person name="Henrissat B."/>
            <person name="Schoch C.L."/>
            <person name="Horwitz B.A."/>
            <person name="Barry K.W."/>
            <person name="Condon B.J."/>
            <person name="Copeland A.C."/>
            <person name="Dhillon B."/>
            <person name="Glaser F."/>
            <person name="Hesse C.N."/>
            <person name="Kosti I."/>
            <person name="LaButti K."/>
            <person name="Lindquist E.A."/>
            <person name="Lucas S."/>
            <person name="Salamov A.A."/>
            <person name="Bradshaw R.E."/>
            <person name="Ciuffetti L."/>
            <person name="Hamelin R.C."/>
            <person name="Kema G.H.J."/>
            <person name="Lawrence C."/>
            <person name="Scott J.A."/>
            <person name="Spatafora J.W."/>
            <person name="Turgeon B.G."/>
            <person name="de Wit P.J.G.M."/>
            <person name="Zhong S."/>
            <person name="Goodwin S.B."/>
            <person name="Grigoriev I.V."/>
        </authorList>
    </citation>
    <scope>NUCLEOTIDE SEQUENCE [LARGE SCALE GENOMIC DNA]</scope>
    <source>
        <strain evidence="1 2">CIRAD86</strain>
    </source>
</reference>
<gene>
    <name evidence="1" type="ORF">MYCFIDRAFT_214212</name>
</gene>